<keyword evidence="1" id="KW-1133">Transmembrane helix</keyword>
<proteinExistence type="predicted"/>
<reference evidence="2 3" key="2">
    <citation type="journal article" date="2016" name="Genome Announc.">
        <title>Complete Genome Sequence of the Highly Virulent Aeromonas schubertii Strain WL1483, Isolated from Diseased Snakehead Fish (Channa argus) in China.</title>
        <authorList>
            <person name="Liu L."/>
            <person name="Li N."/>
            <person name="Zhang D."/>
            <person name="Fu X."/>
            <person name="Shi C."/>
            <person name="Lin Q."/>
            <person name="Hao G."/>
        </authorList>
    </citation>
    <scope>NUCLEOTIDE SEQUENCE [LARGE SCALE GENOMIC DNA]</scope>
    <source>
        <strain evidence="2 3">WL1483</strain>
    </source>
</reference>
<accession>A0A0S2SP96</accession>
<dbReference type="PATRIC" id="fig|652.5.peg.9"/>
<keyword evidence="1" id="KW-0812">Transmembrane</keyword>
<reference evidence="3" key="1">
    <citation type="submission" date="2015-10" db="EMBL/GenBank/DDBJ databases">
        <title>Complete Genome Sequence of Aeromonas schubertii strain WL1483.</title>
        <authorList>
            <person name="Liu L."/>
        </authorList>
    </citation>
    <scope>NUCLEOTIDE SEQUENCE [LARGE SCALE GENOMIC DNA]</scope>
    <source>
        <strain evidence="3">WL1483</strain>
    </source>
</reference>
<sequence length="36" mass="4093">MNSIVILILLFSFLIGFGAFAAWLYIEKRRMGASDK</sequence>
<protein>
    <submittedName>
        <fullName evidence="2">Uncharacterized protein</fullName>
    </submittedName>
</protein>
<keyword evidence="1" id="KW-0472">Membrane</keyword>
<feature type="transmembrane region" description="Helical" evidence="1">
    <location>
        <begin position="6"/>
        <end position="26"/>
    </location>
</feature>
<organism evidence="2 3">
    <name type="scientific">Aeromonas schubertii</name>
    <dbReference type="NCBI Taxonomy" id="652"/>
    <lineage>
        <taxon>Bacteria</taxon>
        <taxon>Pseudomonadati</taxon>
        <taxon>Pseudomonadota</taxon>
        <taxon>Gammaproteobacteria</taxon>
        <taxon>Aeromonadales</taxon>
        <taxon>Aeromonadaceae</taxon>
        <taxon>Aeromonas</taxon>
    </lineage>
</organism>
<evidence type="ECO:0000313" key="3">
    <source>
        <dbReference type="Proteomes" id="UP000058114"/>
    </source>
</evidence>
<dbReference type="Proteomes" id="UP000058114">
    <property type="component" value="Chromosome"/>
</dbReference>
<dbReference type="KEGG" id="asr:WL1483_4128"/>
<evidence type="ECO:0000256" key="1">
    <source>
        <dbReference type="SAM" id="Phobius"/>
    </source>
</evidence>
<gene>
    <name evidence="2" type="ORF">WL1483_4128</name>
</gene>
<dbReference type="EMBL" id="CP013067">
    <property type="protein sequence ID" value="ALP43547.1"/>
    <property type="molecule type" value="Genomic_DNA"/>
</dbReference>
<dbReference type="AlphaFoldDB" id="A0A0S2SP96"/>
<name>A0A0S2SP96_9GAMM</name>
<evidence type="ECO:0000313" key="2">
    <source>
        <dbReference type="EMBL" id="ALP43547.1"/>
    </source>
</evidence>